<feature type="region of interest" description="Disordered" evidence="1">
    <location>
        <begin position="80"/>
        <end position="102"/>
    </location>
</feature>
<accession>A0AAE3TZR2</accession>
<comment type="caution">
    <text evidence="3">The sequence shown here is derived from an EMBL/GenBank/DDBJ whole genome shotgun (WGS) entry which is preliminary data.</text>
</comment>
<dbReference type="PANTHER" id="PTHR38434:SF1">
    <property type="entry name" value="BLL2549 PROTEIN"/>
    <property type="match status" value="1"/>
</dbReference>
<dbReference type="RefSeq" id="WP_311785453.1">
    <property type="nucleotide sequence ID" value="NZ_JALDYY010000002.1"/>
</dbReference>
<proteinExistence type="predicted"/>
<evidence type="ECO:0000313" key="4">
    <source>
        <dbReference type="Proteomes" id="UP001161580"/>
    </source>
</evidence>
<feature type="transmembrane region" description="Helical" evidence="2">
    <location>
        <begin position="393"/>
        <end position="411"/>
    </location>
</feature>
<feature type="transmembrane region" description="Helical" evidence="2">
    <location>
        <begin position="862"/>
        <end position="883"/>
    </location>
</feature>
<feature type="transmembrane region" description="Helical" evidence="2">
    <location>
        <begin position="461"/>
        <end position="483"/>
    </location>
</feature>
<feature type="transmembrane region" description="Helical" evidence="2">
    <location>
        <begin position="256"/>
        <end position="275"/>
    </location>
</feature>
<feature type="transmembrane region" description="Helical" evidence="2">
    <location>
        <begin position="705"/>
        <end position="723"/>
    </location>
</feature>
<organism evidence="3 4">
    <name type="scientific">Ferirhizobium litorale</name>
    <dbReference type="NCBI Taxonomy" id="2927786"/>
    <lineage>
        <taxon>Bacteria</taxon>
        <taxon>Pseudomonadati</taxon>
        <taxon>Pseudomonadota</taxon>
        <taxon>Alphaproteobacteria</taxon>
        <taxon>Hyphomicrobiales</taxon>
        <taxon>Rhizobiaceae</taxon>
        <taxon>Ferirhizobium</taxon>
    </lineage>
</organism>
<feature type="transmembrane region" description="Helical" evidence="2">
    <location>
        <begin position="182"/>
        <end position="201"/>
    </location>
</feature>
<evidence type="ECO:0000256" key="2">
    <source>
        <dbReference type="SAM" id="Phobius"/>
    </source>
</evidence>
<dbReference type="Pfam" id="PF10101">
    <property type="entry name" value="DUF2339"/>
    <property type="match status" value="2"/>
</dbReference>
<feature type="transmembrane region" description="Helical" evidence="2">
    <location>
        <begin position="889"/>
        <end position="909"/>
    </location>
</feature>
<feature type="transmembrane region" description="Helical" evidence="2">
    <location>
        <begin position="603"/>
        <end position="620"/>
    </location>
</feature>
<feature type="transmembrane region" description="Helical" evidence="2">
    <location>
        <begin position="282"/>
        <end position="301"/>
    </location>
</feature>
<dbReference type="PANTHER" id="PTHR38434">
    <property type="entry name" value="BLL2549 PROTEIN"/>
    <property type="match status" value="1"/>
</dbReference>
<feature type="transmembrane region" description="Helical" evidence="2">
    <location>
        <begin position="640"/>
        <end position="658"/>
    </location>
</feature>
<feature type="transmembrane region" description="Helical" evidence="2">
    <location>
        <begin position="665"/>
        <end position="685"/>
    </location>
</feature>
<feature type="transmembrane region" description="Helical" evidence="2">
    <location>
        <begin position="523"/>
        <end position="543"/>
    </location>
</feature>
<reference evidence="3" key="1">
    <citation type="submission" date="2022-03" db="EMBL/GenBank/DDBJ databases">
        <title>Fererhizobium litorale gen. nov., sp. nov., isolated from sandy sediments of the Sea of Japan seashore.</title>
        <authorList>
            <person name="Romanenko L."/>
            <person name="Kurilenko V."/>
            <person name="Otstavnykh N."/>
            <person name="Svetashev V."/>
            <person name="Tekutyeva L."/>
            <person name="Isaeva M."/>
            <person name="Mikhailov V."/>
        </authorList>
    </citation>
    <scope>NUCLEOTIDE SEQUENCE</scope>
    <source>
        <strain evidence="3">KMM 9576</strain>
    </source>
</reference>
<dbReference type="EMBL" id="JALDYZ010000002">
    <property type="protein sequence ID" value="MDI7921279.1"/>
    <property type="molecule type" value="Genomic_DNA"/>
</dbReference>
<feature type="transmembrane region" description="Helical" evidence="2">
    <location>
        <begin position="145"/>
        <end position="162"/>
    </location>
</feature>
<keyword evidence="2" id="KW-0472">Membrane</keyword>
<gene>
    <name evidence="3" type="ORF">MRS75_04170</name>
</gene>
<feature type="transmembrane region" description="Helical" evidence="2">
    <location>
        <begin position="116"/>
        <end position="133"/>
    </location>
</feature>
<feature type="transmembrane region" description="Helical" evidence="2">
    <location>
        <begin position="495"/>
        <end position="517"/>
    </location>
</feature>
<feature type="compositionally biased region" description="Low complexity" evidence="1">
    <location>
        <begin position="80"/>
        <end position="95"/>
    </location>
</feature>
<feature type="transmembrane region" description="Helical" evidence="2">
    <location>
        <begin position="796"/>
        <end position="817"/>
    </location>
</feature>
<keyword evidence="2" id="KW-0812">Transmembrane</keyword>
<dbReference type="InterPro" id="IPR019286">
    <property type="entry name" value="DUF2339_TM"/>
</dbReference>
<feature type="transmembrane region" description="Helical" evidence="2">
    <location>
        <begin position="735"/>
        <end position="753"/>
    </location>
</feature>
<dbReference type="AlphaFoldDB" id="A0AAE3TZR2"/>
<dbReference type="InterPro" id="IPR014600">
    <property type="entry name" value="UCP035905_mem"/>
</dbReference>
<keyword evidence="2" id="KW-1133">Transmembrane helix</keyword>
<feature type="transmembrane region" description="Helical" evidence="2">
    <location>
        <begin position="369"/>
        <end position="387"/>
    </location>
</feature>
<sequence length="933" mass="97549">MLEILLLLVLVVGFASQRGYDRRLRKLEAELDTVKQALAGRIAADAPGAQVAASEDAPIPASLDAEQEAGRRTDAGNAAGAVSAAAADNGEETAAAPPPTKPAVAETLESRLGARWAVWVGGLALALGGIFMVRYSIESGLLSPAVRLMLAAVFGVALMGAGEFVRRTARPGRLGAFRNAMIPGILTAAGAVTLFGVTYAAHDIYSFVGPASAFAMMAAVALATLGLSLLYGQALAGLGLLGSMITPLLVTASEPNIAVLFGYLAIAWIATAIASRHQRWQIVPAIANIGLGLWAIGYLLAGSVLDLLPVMLALLVLIGGTVFIWPGRAWRPASPLEVAPTPKQAASTARRWLFGKPGAWDLLLTRPPLAITITLSVGLLLVALLLASTVRPATVDPAFCFAAIVAALAALGASRPYAAVPACFAATAAIAGTCLLAVASLSPDLLVISGPQVARASSTGYTREIAIGLGLGGIFILCGFSFLHRRGRDDRQFAMLWAALMALVPIAIVAISFLNYGDLNRDWIHGFYGIAIGAIFLAGAEWLSRREAGSAAFGPSDLLVGGSFAAFAFALHALAGSAATTVLVALLGFAYVLGSRFRAWPSLPWMMVAAILLVMARIAIEPTIVGAGNLGRTPVFNALLAGYGIPALLSVVSAYMLRRSVNARVLQVIEALASIMCLLTLAILVRHAMNGGVLTSGAPSLGEQSIYTLLVIGASATLMALDLKSPGPVFRYGSMVLGVISMLSVLSAHLVALNPFLTGENTGRYPFFNLLLIGYLLPAIGYAALAVYARDKRPPLYVTLLAVCSVILGFAWATLSVRRYWQGENLAEWKGFLAGETYSYSVVWLLIGVALLALGSRFNARSLRITSAALVLIAVVKVFLIDMANLEGFLRALSFIGLGIVLIGIGLFYQRILTGRSSTPATQGRNDGIDHPT</sequence>
<name>A0AAE3TZR2_9HYPH</name>
<dbReference type="PIRSF" id="PIRSF035905">
    <property type="entry name" value="UCP035905_mp"/>
    <property type="match status" value="1"/>
</dbReference>
<feature type="transmembrane region" description="Helical" evidence="2">
    <location>
        <begin position="765"/>
        <end position="789"/>
    </location>
</feature>
<feature type="transmembrane region" description="Helical" evidence="2">
    <location>
        <begin position="418"/>
        <end position="441"/>
    </location>
</feature>
<feature type="transmembrane region" description="Helical" evidence="2">
    <location>
        <begin position="213"/>
        <end position="236"/>
    </location>
</feature>
<protein>
    <submittedName>
        <fullName evidence="3">DUF2339 domain-containing protein</fullName>
    </submittedName>
</protein>
<feature type="transmembrane region" description="Helical" evidence="2">
    <location>
        <begin position="837"/>
        <end position="855"/>
    </location>
</feature>
<dbReference type="Proteomes" id="UP001161580">
    <property type="component" value="Unassembled WGS sequence"/>
</dbReference>
<evidence type="ECO:0000313" key="3">
    <source>
        <dbReference type="EMBL" id="MDI7921279.1"/>
    </source>
</evidence>
<feature type="transmembrane region" description="Helical" evidence="2">
    <location>
        <begin position="307"/>
        <end position="325"/>
    </location>
</feature>
<keyword evidence="4" id="KW-1185">Reference proteome</keyword>
<evidence type="ECO:0000256" key="1">
    <source>
        <dbReference type="SAM" id="MobiDB-lite"/>
    </source>
</evidence>